<dbReference type="AlphaFoldDB" id="A0A2T4U9Y7"/>
<proteinExistence type="predicted"/>
<name>A0A2T4U9Y7_9BACI</name>
<keyword evidence="1" id="KW-0812">Transmembrane</keyword>
<keyword evidence="3" id="KW-1185">Reference proteome</keyword>
<feature type="transmembrane region" description="Helical" evidence="1">
    <location>
        <begin position="7"/>
        <end position="31"/>
    </location>
</feature>
<keyword evidence="1" id="KW-1133">Transmembrane helix</keyword>
<gene>
    <name evidence="2" type="ORF">C6Y45_02165</name>
</gene>
<protein>
    <submittedName>
        <fullName evidence="2">Uncharacterized protein</fullName>
    </submittedName>
</protein>
<evidence type="ECO:0000256" key="1">
    <source>
        <dbReference type="SAM" id="Phobius"/>
    </source>
</evidence>
<dbReference type="Proteomes" id="UP000240509">
    <property type="component" value="Unassembled WGS sequence"/>
</dbReference>
<accession>A0A2T4U9Y7</accession>
<reference evidence="2 3" key="1">
    <citation type="submission" date="2018-03" db="EMBL/GenBank/DDBJ databases">
        <title>Alkalicoccus saliphilus sp. nov., isolated from a mineral pool.</title>
        <authorList>
            <person name="Zhao B."/>
        </authorList>
    </citation>
    <scope>NUCLEOTIDE SEQUENCE [LARGE SCALE GENOMIC DNA]</scope>
    <source>
        <strain evidence="2 3">6AG</strain>
    </source>
</reference>
<comment type="caution">
    <text evidence="2">The sequence shown here is derived from an EMBL/GenBank/DDBJ whole genome shotgun (WGS) entry which is preliminary data.</text>
</comment>
<sequence length="69" mass="7529">MSTRSKLFIAVEIFFLLTGILFIITAAAGVLFADRQLLFIILGIIITIGAFLRIYATARAPKVGNKNNS</sequence>
<feature type="transmembrane region" description="Helical" evidence="1">
    <location>
        <begin position="37"/>
        <end position="56"/>
    </location>
</feature>
<keyword evidence="1" id="KW-0472">Membrane</keyword>
<evidence type="ECO:0000313" key="2">
    <source>
        <dbReference type="EMBL" id="PTL40207.1"/>
    </source>
</evidence>
<dbReference type="RefSeq" id="WP_107583385.1">
    <property type="nucleotide sequence ID" value="NZ_PZJJ01000002.1"/>
</dbReference>
<dbReference type="EMBL" id="PZJJ01000002">
    <property type="protein sequence ID" value="PTL40207.1"/>
    <property type="molecule type" value="Genomic_DNA"/>
</dbReference>
<evidence type="ECO:0000313" key="3">
    <source>
        <dbReference type="Proteomes" id="UP000240509"/>
    </source>
</evidence>
<organism evidence="2 3">
    <name type="scientific">Alkalicoccus saliphilus</name>
    <dbReference type="NCBI Taxonomy" id="200989"/>
    <lineage>
        <taxon>Bacteria</taxon>
        <taxon>Bacillati</taxon>
        <taxon>Bacillota</taxon>
        <taxon>Bacilli</taxon>
        <taxon>Bacillales</taxon>
        <taxon>Bacillaceae</taxon>
        <taxon>Alkalicoccus</taxon>
    </lineage>
</organism>